<dbReference type="AlphaFoldDB" id="A0A372LNI2"/>
<dbReference type="Pfam" id="PF08713">
    <property type="entry name" value="DNA_alkylation"/>
    <property type="match status" value="1"/>
</dbReference>
<reference evidence="1 2" key="1">
    <citation type="submission" date="2018-08" db="EMBL/GenBank/DDBJ databases">
        <title>Bacillus chawlae sp. nov., Bacillus glennii sp. nov., and Bacillus saganii sp. nov. Isolated from the Vehicle Assembly Building at Kennedy Space Center where the Viking Spacecraft were Assembled.</title>
        <authorList>
            <person name="Seuylemezian A."/>
            <person name="Vaishampayan P."/>
        </authorList>
    </citation>
    <scope>NUCLEOTIDE SEQUENCE [LARGE SCALE GENOMIC DNA]</scope>
    <source>
        <strain evidence="1 2">V47-23a</strain>
    </source>
</reference>
<dbReference type="CDD" id="cd07064">
    <property type="entry name" value="AlkD_like_1"/>
    <property type="match status" value="1"/>
</dbReference>
<dbReference type="SUPFAM" id="SSF48371">
    <property type="entry name" value="ARM repeat"/>
    <property type="match status" value="1"/>
</dbReference>
<dbReference type="Gene3D" id="1.25.40.290">
    <property type="entry name" value="ARM repeat domains"/>
    <property type="match status" value="1"/>
</dbReference>
<dbReference type="PANTHER" id="PTHR34070">
    <property type="entry name" value="ARMADILLO-TYPE FOLD"/>
    <property type="match status" value="1"/>
</dbReference>
<evidence type="ECO:0000313" key="2">
    <source>
        <dbReference type="Proteomes" id="UP000264541"/>
    </source>
</evidence>
<dbReference type="Gene3D" id="1.20.1660.10">
    <property type="entry name" value="Hypothetical protein (EF3068)"/>
    <property type="match status" value="1"/>
</dbReference>
<keyword evidence="2" id="KW-1185">Reference proteome</keyword>
<gene>
    <name evidence="1" type="ORF">D0469_10405</name>
</gene>
<accession>A0A372LNI2</accession>
<organism evidence="1 2">
    <name type="scientific">Peribacillus saganii</name>
    <dbReference type="NCBI Taxonomy" id="2303992"/>
    <lineage>
        <taxon>Bacteria</taxon>
        <taxon>Bacillati</taxon>
        <taxon>Bacillota</taxon>
        <taxon>Bacilli</taxon>
        <taxon>Bacillales</taxon>
        <taxon>Bacillaceae</taxon>
        <taxon>Peribacillus</taxon>
    </lineage>
</organism>
<dbReference type="InterPro" id="IPR014825">
    <property type="entry name" value="DNA_alkylation"/>
</dbReference>
<proteinExistence type="predicted"/>
<protein>
    <submittedName>
        <fullName evidence="1">DNA alkylation repair protein</fullName>
    </submittedName>
</protein>
<name>A0A372LNI2_9BACI</name>
<dbReference type="OrthoDB" id="9775346at2"/>
<sequence>MCLQEATSCHDIGGYSLKESEQLFFLFEANRNRENAGPMSAYMKNHFPFLGIKSPDRRILMTQFFRDTGILKKPFSEAFVRELWSYPERELQYAAMDYMMKYAKKLEKGYISLLKELIEQKSWWDSVDAIASNLVGSIAAKYPELMDEYIEHWSKHENMWLRRTAILFQLKYKEKTDEERLYRYILRNADSGEFFIQKSIGWALREYSKTNPESVRAFIESHSLAKLSVREGSKYI</sequence>
<comment type="caution">
    <text evidence="1">The sequence shown here is derived from an EMBL/GenBank/DDBJ whole genome shotgun (WGS) entry which is preliminary data.</text>
</comment>
<dbReference type="EMBL" id="QVTE01000029">
    <property type="protein sequence ID" value="RFU69155.1"/>
    <property type="molecule type" value="Genomic_DNA"/>
</dbReference>
<evidence type="ECO:0000313" key="1">
    <source>
        <dbReference type="EMBL" id="RFU69155.1"/>
    </source>
</evidence>
<dbReference type="PANTHER" id="PTHR34070:SF1">
    <property type="entry name" value="DNA ALKYLATION REPAIR PROTEIN"/>
    <property type="match status" value="1"/>
</dbReference>
<dbReference type="Proteomes" id="UP000264541">
    <property type="component" value="Unassembled WGS sequence"/>
</dbReference>
<dbReference type="InterPro" id="IPR016024">
    <property type="entry name" value="ARM-type_fold"/>
</dbReference>